<feature type="coiled-coil region" evidence="1">
    <location>
        <begin position="338"/>
        <end position="369"/>
    </location>
</feature>
<feature type="compositionally biased region" description="Pro residues" evidence="2">
    <location>
        <begin position="11"/>
        <end position="20"/>
    </location>
</feature>
<dbReference type="Proteomes" id="UP000650467">
    <property type="component" value="Unassembled WGS sequence"/>
</dbReference>
<proteinExistence type="predicted"/>
<gene>
    <name evidence="3" type="ORF">HXX76_011206</name>
</gene>
<reference evidence="3" key="1">
    <citation type="journal article" date="2020" name="bioRxiv">
        <title>Comparative genomics of Chlamydomonas.</title>
        <authorList>
            <person name="Craig R.J."/>
            <person name="Hasan A.R."/>
            <person name="Ness R.W."/>
            <person name="Keightley P.D."/>
        </authorList>
    </citation>
    <scope>NUCLEOTIDE SEQUENCE</scope>
    <source>
        <strain evidence="3">SAG 7.73</strain>
    </source>
</reference>
<comment type="caution">
    <text evidence="3">The sequence shown here is derived from an EMBL/GenBank/DDBJ whole genome shotgun (WGS) entry which is preliminary data.</text>
</comment>
<feature type="region of interest" description="Disordered" evidence="2">
    <location>
        <begin position="11"/>
        <end position="47"/>
    </location>
</feature>
<name>A0A835SKQ4_CHLIN</name>
<organism evidence="3 4">
    <name type="scientific">Chlamydomonas incerta</name>
    <dbReference type="NCBI Taxonomy" id="51695"/>
    <lineage>
        <taxon>Eukaryota</taxon>
        <taxon>Viridiplantae</taxon>
        <taxon>Chlorophyta</taxon>
        <taxon>core chlorophytes</taxon>
        <taxon>Chlorophyceae</taxon>
        <taxon>CS clade</taxon>
        <taxon>Chlamydomonadales</taxon>
        <taxon>Chlamydomonadaceae</taxon>
        <taxon>Chlamydomonas</taxon>
    </lineage>
</organism>
<feature type="region of interest" description="Disordered" evidence="2">
    <location>
        <begin position="385"/>
        <end position="408"/>
    </location>
</feature>
<evidence type="ECO:0000313" key="4">
    <source>
        <dbReference type="Proteomes" id="UP000650467"/>
    </source>
</evidence>
<keyword evidence="1" id="KW-0175">Coiled coil</keyword>
<dbReference type="OrthoDB" id="549092at2759"/>
<sequence>MLGCGVTVAMPPPVLAPPPGTQFGPYSQSGTPTKAYTSPRSAQGPPPTLLMSQPPAAAYAAAMAAPPQPQQQQQQQLLAPPPPTQYMQPNYAGASALLDPMHALSLQSGAAAHQHPQLLQLPPVPHSALQPNGVMLGPGGQPLSLLYDDTTQEVVYADDVMARELGKQGHALLPLGDAYRGKLAALQAAVNGQLLAKREALLQQHARLAARAGEVAAARAGLEREVTALAEDMLGKVRSAESLKQALLGRDQAEVDGQLDAIGRLLGEVVAASAAGPVDFLNAYRRMADTCDRLVARPFKSEVDVAADDLPAEAGVYRQLAEAHGALAKLLAVKDQMISHLLQERDAMQEELSQVVERYGSELAALEAQADGYYRRLQALGAAGVEGGEGPTAGADGGSSRRGATQGG</sequence>
<feature type="compositionally biased region" description="Gly residues" evidence="2">
    <location>
        <begin position="385"/>
        <end position="397"/>
    </location>
</feature>
<dbReference type="EMBL" id="JAEHOC010000032">
    <property type="protein sequence ID" value="KAG2428962.1"/>
    <property type="molecule type" value="Genomic_DNA"/>
</dbReference>
<feature type="compositionally biased region" description="Polar residues" evidence="2">
    <location>
        <begin position="24"/>
        <end position="41"/>
    </location>
</feature>
<evidence type="ECO:0000256" key="2">
    <source>
        <dbReference type="SAM" id="MobiDB-lite"/>
    </source>
</evidence>
<protein>
    <submittedName>
        <fullName evidence="3">Uncharacterized protein</fullName>
    </submittedName>
</protein>
<keyword evidence="4" id="KW-1185">Reference proteome</keyword>
<evidence type="ECO:0000313" key="3">
    <source>
        <dbReference type="EMBL" id="KAG2428962.1"/>
    </source>
</evidence>
<evidence type="ECO:0000256" key="1">
    <source>
        <dbReference type="SAM" id="Coils"/>
    </source>
</evidence>
<accession>A0A835SKQ4</accession>
<dbReference type="AlphaFoldDB" id="A0A835SKQ4"/>